<organism evidence="2 3">
    <name type="scientific">Candidatus Berkelbacteria bacterium Licking1014_96</name>
    <dbReference type="NCBI Taxonomy" id="2017149"/>
    <lineage>
        <taxon>Bacteria</taxon>
        <taxon>Candidatus Berkelbacteria</taxon>
    </lineage>
</organism>
<dbReference type="AlphaFoldDB" id="A0A554LH49"/>
<comment type="caution">
    <text evidence="2">The sequence shown here is derived from an EMBL/GenBank/DDBJ whole genome shotgun (WGS) entry which is preliminary data.</text>
</comment>
<sequence length="237" mass="25910">MAPLALVVLSIVGTAQAAPVVGDLNSNNNDLSWMVSVSRPWDGTNADLNGQLTDTLPTDVPATVTFKPGTFRGGTYRGWLHRGDFVFYKVVEVRTDGESREIVRAGRCGNPATGRYFVPKPQLPEAPPPCAPTTIVIPPPPPLPALPPVINFTPRVECPPTQCPAPVVNVSCPQPERPAPRQPHAGAKVVRYNYGGADIMLGRASRDTRRIPRLCHEYPPWNPWEEWIPPVRPAPPW</sequence>
<evidence type="ECO:0000313" key="2">
    <source>
        <dbReference type="EMBL" id="TSC92157.1"/>
    </source>
</evidence>
<evidence type="ECO:0000256" key="1">
    <source>
        <dbReference type="SAM" id="SignalP"/>
    </source>
</evidence>
<gene>
    <name evidence="2" type="ORF">CEN92_90</name>
</gene>
<protein>
    <submittedName>
        <fullName evidence="2">Uncharacterized protein</fullName>
    </submittedName>
</protein>
<reference evidence="2 3" key="1">
    <citation type="submission" date="2017-07" db="EMBL/GenBank/DDBJ databases">
        <title>Mechanisms for carbon and nitrogen cycling indicate functional differentiation within the Candidate Phyla Radiation.</title>
        <authorList>
            <person name="Danczak R.E."/>
            <person name="Johnston M.D."/>
            <person name="Kenah C."/>
            <person name="Slattery M."/>
            <person name="Wrighton K.C."/>
            <person name="Wilkins M.J."/>
        </authorList>
    </citation>
    <scope>NUCLEOTIDE SEQUENCE [LARGE SCALE GENOMIC DNA]</scope>
    <source>
        <strain evidence="2">Licking1014_96</strain>
    </source>
</reference>
<feature type="signal peptide" evidence="1">
    <location>
        <begin position="1"/>
        <end position="17"/>
    </location>
</feature>
<proteinExistence type="predicted"/>
<keyword evidence="1" id="KW-0732">Signal</keyword>
<accession>A0A554LH49</accession>
<dbReference type="Proteomes" id="UP000318296">
    <property type="component" value="Unassembled WGS sequence"/>
</dbReference>
<evidence type="ECO:0000313" key="3">
    <source>
        <dbReference type="Proteomes" id="UP000318296"/>
    </source>
</evidence>
<name>A0A554LH49_9BACT</name>
<dbReference type="EMBL" id="VMGH01000012">
    <property type="protein sequence ID" value="TSC92157.1"/>
    <property type="molecule type" value="Genomic_DNA"/>
</dbReference>
<feature type="chain" id="PRO_5022164062" evidence="1">
    <location>
        <begin position="18"/>
        <end position="237"/>
    </location>
</feature>